<dbReference type="RefSeq" id="WP_064218746.1">
    <property type="nucleotide sequence ID" value="NZ_LVXZ01000068.1"/>
</dbReference>
<reference evidence="1 2" key="1">
    <citation type="submission" date="2016-04" db="EMBL/GenBank/DDBJ databases">
        <title>Acidithiobacillus ferrooxidans genome sequencing and assembly.</title>
        <authorList>
            <person name="Zhou Z."/>
        </authorList>
    </citation>
    <scope>NUCLEOTIDE SEQUENCE [LARGE SCALE GENOMIC DNA]</scope>
    <source>
        <strain evidence="1 2">BY0502</strain>
    </source>
</reference>
<accession>A0A179BK75</accession>
<protein>
    <submittedName>
        <fullName evidence="1">Uncharacterized protein</fullName>
    </submittedName>
</protein>
<dbReference type="AlphaFoldDB" id="A0A179BK75"/>
<evidence type="ECO:0000313" key="2">
    <source>
        <dbReference type="Proteomes" id="UP000078302"/>
    </source>
</evidence>
<sequence>MSNNIIPIIRHAPSRAVLREFFFEINHQIVHLVARIRGAVMDNDEHFFELCDELRSQISELGDICRDYAQPELSTDKDGGKESLRILILMVSHMELMFLYVRKNRASDTHYRKEINATADEFLHRQARITASVV</sequence>
<keyword evidence="2" id="KW-1185">Reference proteome</keyword>
<organism evidence="1 2">
    <name type="scientific">Acidithiobacillus ferrooxidans</name>
    <name type="common">Thiobacillus ferrooxidans</name>
    <dbReference type="NCBI Taxonomy" id="920"/>
    <lineage>
        <taxon>Bacteria</taxon>
        <taxon>Pseudomonadati</taxon>
        <taxon>Pseudomonadota</taxon>
        <taxon>Acidithiobacillia</taxon>
        <taxon>Acidithiobacillales</taxon>
        <taxon>Acidithiobacillaceae</taxon>
        <taxon>Acidithiobacillus</taxon>
    </lineage>
</organism>
<proteinExistence type="predicted"/>
<dbReference type="OrthoDB" id="9927410at2"/>
<evidence type="ECO:0000313" key="1">
    <source>
        <dbReference type="EMBL" id="OAP91759.1"/>
    </source>
</evidence>
<comment type="caution">
    <text evidence="1">The sequence shown here is derived from an EMBL/GenBank/DDBJ whole genome shotgun (WGS) entry which is preliminary data.</text>
</comment>
<dbReference type="Proteomes" id="UP000078302">
    <property type="component" value="Unassembled WGS sequence"/>
</dbReference>
<dbReference type="EMBL" id="LVXZ01000068">
    <property type="protein sequence ID" value="OAP91759.1"/>
    <property type="molecule type" value="Genomic_DNA"/>
</dbReference>
<name>A0A179BK75_ACIFR</name>
<gene>
    <name evidence="1" type="ORF">A4H96_06015</name>
</gene>